<keyword evidence="11" id="KW-0496">Mitochondrion</keyword>
<dbReference type="PANTHER" id="PTHR10721:SF1">
    <property type="entry name" value="MITOCHONDRIAL IMPORT INNER MEMBRANE TRANSLOCASE SUBUNIT TIM44"/>
    <property type="match status" value="1"/>
</dbReference>
<comment type="similarity">
    <text evidence="2">Belongs to the Tim44 family.</text>
</comment>
<evidence type="ECO:0000256" key="13">
    <source>
        <dbReference type="ARBA" id="ARBA00057148"/>
    </source>
</evidence>
<dbReference type="Gene3D" id="3.10.450.240">
    <property type="match status" value="1"/>
</dbReference>
<evidence type="ECO:0000256" key="16">
    <source>
        <dbReference type="SAM" id="Coils"/>
    </source>
</evidence>
<feature type="non-terminal residue" evidence="18">
    <location>
        <position position="1"/>
    </location>
</feature>
<evidence type="ECO:0000256" key="2">
    <source>
        <dbReference type="ARBA" id="ARBA00009597"/>
    </source>
</evidence>
<keyword evidence="7" id="KW-0067">ATP-binding</keyword>
<evidence type="ECO:0000256" key="8">
    <source>
        <dbReference type="ARBA" id="ARBA00022927"/>
    </source>
</evidence>
<keyword evidence="9" id="KW-0809">Transit peptide</keyword>
<dbReference type="InterPro" id="IPR032710">
    <property type="entry name" value="NTF2-like_dom_sf"/>
</dbReference>
<keyword evidence="10" id="KW-0811">Translocation</keyword>
<feature type="domain" description="Tim44-like" evidence="17">
    <location>
        <begin position="362"/>
        <end position="511"/>
    </location>
</feature>
<keyword evidence="5" id="KW-0547">Nucleotide-binding</keyword>
<evidence type="ECO:0000256" key="7">
    <source>
        <dbReference type="ARBA" id="ARBA00022840"/>
    </source>
</evidence>
<dbReference type="SUPFAM" id="SSF54427">
    <property type="entry name" value="NTF2-like"/>
    <property type="match status" value="1"/>
</dbReference>
<evidence type="ECO:0000256" key="11">
    <source>
        <dbReference type="ARBA" id="ARBA00023128"/>
    </source>
</evidence>
<keyword evidence="16" id="KW-0175">Coiled coil</keyword>
<protein>
    <recommendedName>
        <fullName evidence="15">Mitochondrial import inner membrane translocase subunit TIM44</fullName>
    </recommendedName>
</protein>
<evidence type="ECO:0000313" key="18">
    <source>
        <dbReference type="EMBL" id="KAG5346988.1"/>
    </source>
</evidence>
<comment type="caution">
    <text evidence="18">The sequence shown here is derived from an EMBL/GenBank/DDBJ whole genome shotgun (WGS) entry which is preliminary data.</text>
</comment>
<dbReference type="SMART" id="SM00978">
    <property type="entry name" value="Tim44"/>
    <property type="match status" value="1"/>
</dbReference>
<evidence type="ECO:0000313" key="19">
    <source>
        <dbReference type="Proteomes" id="UP000669903"/>
    </source>
</evidence>
<dbReference type="GO" id="GO:0005524">
    <property type="term" value="F:ATP binding"/>
    <property type="evidence" value="ECO:0007669"/>
    <property type="project" value="UniProtKB-KW"/>
</dbReference>
<feature type="coiled-coil region" evidence="16">
    <location>
        <begin position="131"/>
        <end position="210"/>
    </location>
</feature>
<evidence type="ECO:0000256" key="4">
    <source>
        <dbReference type="ARBA" id="ARBA00022553"/>
    </source>
</evidence>
<comment type="function">
    <text evidence="13">Essential component of the PAM complex, a complex required for the translocation of transit peptide-containing proteins from the inner membrane into the mitochondrial matrix in an ATP-dependent manner. Recruits mitochondrial HSP70 to drive protein translocation into the matrix using ATP as an energy source.</text>
</comment>
<dbReference type="EMBL" id="JAANIC010001256">
    <property type="protein sequence ID" value="KAG5346988.1"/>
    <property type="molecule type" value="Genomic_DNA"/>
</dbReference>
<dbReference type="GO" id="GO:0051087">
    <property type="term" value="F:protein-folding chaperone binding"/>
    <property type="evidence" value="ECO:0007669"/>
    <property type="project" value="TreeGrafter"/>
</dbReference>
<dbReference type="Pfam" id="PF04280">
    <property type="entry name" value="Tim44"/>
    <property type="match status" value="1"/>
</dbReference>
<evidence type="ECO:0000256" key="3">
    <source>
        <dbReference type="ARBA" id="ARBA00022448"/>
    </source>
</evidence>
<dbReference type="GO" id="GO:0030150">
    <property type="term" value="P:protein import into mitochondrial matrix"/>
    <property type="evidence" value="ECO:0007669"/>
    <property type="project" value="TreeGrafter"/>
</dbReference>
<evidence type="ECO:0000256" key="5">
    <source>
        <dbReference type="ARBA" id="ARBA00022741"/>
    </source>
</evidence>
<evidence type="ECO:0000256" key="6">
    <source>
        <dbReference type="ARBA" id="ARBA00022792"/>
    </source>
</evidence>
<dbReference type="InterPro" id="IPR039544">
    <property type="entry name" value="Tim44-like"/>
</dbReference>
<dbReference type="InterPro" id="IPR007379">
    <property type="entry name" value="Tim44-like_dom"/>
</dbReference>
<comment type="subcellular location">
    <subcellularLocation>
        <location evidence="1">Mitochondrion inner membrane</location>
        <topology evidence="1">Peripheral membrane protein</topology>
        <orientation evidence="1">Matrix side</orientation>
    </subcellularLocation>
</comment>
<keyword evidence="6" id="KW-0999">Mitochondrion inner membrane</keyword>
<gene>
    <name evidence="18" type="primary">Timm44</name>
    <name evidence="18" type="ORF">G6Z76_0009464</name>
</gene>
<evidence type="ECO:0000256" key="10">
    <source>
        <dbReference type="ARBA" id="ARBA00023010"/>
    </source>
</evidence>
<evidence type="ECO:0000256" key="14">
    <source>
        <dbReference type="ARBA" id="ARBA00063163"/>
    </source>
</evidence>
<dbReference type="Proteomes" id="UP000669903">
    <property type="component" value="Unassembled WGS sequence"/>
</dbReference>
<organism evidence="18 19">
    <name type="scientific">Acromyrmex charruanus</name>
    <dbReference type="NCBI Taxonomy" id="2715315"/>
    <lineage>
        <taxon>Eukaryota</taxon>
        <taxon>Metazoa</taxon>
        <taxon>Ecdysozoa</taxon>
        <taxon>Arthropoda</taxon>
        <taxon>Hexapoda</taxon>
        <taxon>Insecta</taxon>
        <taxon>Pterygota</taxon>
        <taxon>Neoptera</taxon>
        <taxon>Endopterygota</taxon>
        <taxon>Hymenoptera</taxon>
        <taxon>Apocrita</taxon>
        <taxon>Aculeata</taxon>
        <taxon>Formicoidea</taxon>
        <taxon>Formicidae</taxon>
        <taxon>Myrmicinae</taxon>
        <taxon>Acromyrmex</taxon>
    </lineage>
</organism>
<evidence type="ECO:0000256" key="9">
    <source>
        <dbReference type="ARBA" id="ARBA00022946"/>
    </source>
</evidence>
<keyword evidence="4" id="KW-0597">Phosphoprotein</keyword>
<dbReference type="AlphaFoldDB" id="A0A836FH03"/>
<evidence type="ECO:0000256" key="15">
    <source>
        <dbReference type="ARBA" id="ARBA00074309"/>
    </source>
</evidence>
<name>A0A836FH03_9HYME</name>
<accession>A0A836FH03</accession>
<evidence type="ECO:0000256" key="12">
    <source>
        <dbReference type="ARBA" id="ARBA00023136"/>
    </source>
</evidence>
<comment type="subunit">
    <text evidence="14">Probable component of the PAM complex at least composed of a mitochondrial HSP70 protein, GRPEL1 or GRPEL2, TIMM44, TIMM16/PAM16 and TIMM14/DNAJC19. The complex interacts with the TIMM23 component of the TIM23 complex. Interacts with SLC25A4/ANT1 and SLC25A5/ANT2; leading to inhibit the presequence translocase TIMM23, thereby promoting stabilization of PINK1.</text>
</comment>
<proteinExistence type="inferred from homology"/>
<keyword evidence="8" id="KW-0653">Protein transport</keyword>
<evidence type="ECO:0000256" key="1">
    <source>
        <dbReference type="ARBA" id="ARBA00004443"/>
    </source>
</evidence>
<keyword evidence="19" id="KW-1185">Reference proteome</keyword>
<feature type="non-terminal residue" evidence="18">
    <location>
        <position position="518"/>
    </location>
</feature>
<dbReference type="GO" id="GO:0005743">
    <property type="term" value="C:mitochondrial inner membrane"/>
    <property type="evidence" value="ECO:0007669"/>
    <property type="project" value="UniProtKB-SubCell"/>
</dbReference>
<keyword evidence="3" id="KW-0813">Transport</keyword>
<evidence type="ECO:0000259" key="17">
    <source>
        <dbReference type="SMART" id="SM00978"/>
    </source>
</evidence>
<keyword evidence="12" id="KW-0472">Membrane</keyword>
<reference evidence="18" key="1">
    <citation type="submission" date="2020-03" db="EMBL/GenBank/DDBJ databases">
        <title>Relaxed selection underlies rapid genomic changes in the transitions from sociality to social parasitism in ants.</title>
        <authorList>
            <person name="Bi X."/>
        </authorList>
    </citation>
    <scope>NUCLEOTIDE SEQUENCE</scope>
    <source>
        <strain evidence="18">BGI-DK2014a</strain>
        <tissue evidence="18">Whole body</tissue>
    </source>
</reference>
<dbReference type="FunFam" id="3.10.450.240:FF:000001">
    <property type="entry name" value="Mitochondrial import inner membrane translocase subunit TIM44"/>
    <property type="match status" value="1"/>
</dbReference>
<sequence length="518" mass="59113">MQHQCRHGQRSGLRQCGVWRRAVSAVTRDAPTAFSRENKMNNLSTSLAFSDVEGVTEIYRQIFRKMLQNVASCRVNLKGASRLVRSTKSLRDGSRKRVLSPMLPSTSVELLNAQMQSLRLYSNSARRPSFLSQLIENIKQEMQKNKEMKESLKKFREEAQKLEQSEALRTARQKFQAVESEASKGSEVIKEKLDTIKEKMQEVIEEASKTELGKRAGQLGEEITKSAKGAAETISEKRQALGKTGAFQTISHTAEAVRNELDQHGILGKVYVPPKKLRKRNEIPIEPREIMPDQKTTGVEVHKDYMFANAWDNFKEKNPYVNKVMDWKTKFDESDNAVLRASRLLTDKVSDIIGGLFQKTELSETLTEICKLDPTFSKIQFLKDCETDFIPNILEAMIRGDLEILKDWCHEGPYNIISQPHREVKKLGHYSDSKILDIDNVDLVMGKMMEQGPVLIISFQSQQIMCVKNSKNEVIEGDPQKVMRVNYVWVLCRDRTELNPKAAWRLLDLSATSSEQLV</sequence>
<dbReference type="PANTHER" id="PTHR10721">
    <property type="entry name" value="MITOCHONDRIAL IMPORT INNER MEMBRANE TRANSLOCASE SUBUNIT TIM44"/>
    <property type="match status" value="1"/>
</dbReference>